<dbReference type="PANTHER" id="PTHR22801">
    <property type="entry name" value="LITHOSTATHINE"/>
    <property type="match status" value="1"/>
</dbReference>
<dbReference type="EMBL" id="OV696691">
    <property type="protein sequence ID" value="CAH1267406.1"/>
    <property type="molecule type" value="Genomic_DNA"/>
</dbReference>
<evidence type="ECO:0000256" key="2">
    <source>
        <dbReference type="SAM" id="MobiDB-lite"/>
    </source>
</evidence>
<dbReference type="PROSITE" id="PS50041">
    <property type="entry name" value="C_TYPE_LECTIN_2"/>
    <property type="match status" value="1"/>
</dbReference>
<keyword evidence="3" id="KW-1133">Transmembrane helix</keyword>
<protein>
    <submittedName>
        <fullName evidence="6">COLEC10 protein</fullName>
    </submittedName>
</protein>
<dbReference type="InterPro" id="IPR003609">
    <property type="entry name" value="Pan_app"/>
</dbReference>
<feature type="transmembrane region" description="Helical" evidence="3">
    <location>
        <begin position="136"/>
        <end position="157"/>
    </location>
</feature>
<dbReference type="Gene3D" id="3.10.100.10">
    <property type="entry name" value="Mannose-Binding Protein A, subunit A"/>
    <property type="match status" value="1"/>
</dbReference>
<evidence type="ECO:0000313" key="7">
    <source>
        <dbReference type="Proteomes" id="UP000838412"/>
    </source>
</evidence>
<dbReference type="InterPro" id="IPR050801">
    <property type="entry name" value="Ca-Dep_Lectins_ImmuneDev"/>
</dbReference>
<dbReference type="CDD" id="cd00037">
    <property type="entry name" value="CLECT"/>
    <property type="match status" value="1"/>
</dbReference>
<dbReference type="Pfam" id="PF00059">
    <property type="entry name" value="Lectin_C"/>
    <property type="match status" value="1"/>
</dbReference>
<feature type="region of interest" description="Disordered" evidence="2">
    <location>
        <begin position="1"/>
        <end position="52"/>
    </location>
</feature>
<dbReference type="AlphaFoldDB" id="A0A8K0EVB3"/>
<feature type="compositionally biased region" description="Polar residues" evidence="2">
    <location>
        <begin position="166"/>
        <end position="181"/>
    </location>
</feature>
<evidence type="ECO:0000256" key="3">
    <source>
        <dbReference type="SAM" id="Phobius"/>
    </source>
</evidence>
<evidence type="ECO:0000259" key="5">
    <source>
        <dbReference type="PROSITE" id="PS50948"/>
    </source>
</evidence>
<feature type="compositionally biased region" description="Basic and acidic residues" evidence="2">
    <location>
        <begin position="33"/>
        <end position="42"/>
    </location>
</feature>
<evidence type="ECO:0000256" key="1">
    <source>
        <dbReference type="ARBA" id="ARBA00023157"/>
    </source>
</evidence>
<organism evidence="6 7">
    <name type="scientific">Branchiostoma lanceolatum</name>
    <name type="common">Common lancelet</name>
    <name type="synonym">Amphioxus lanceolatum</name>
    <dbReference type="NCBI Taxonomy" id="7740"/>
    <lineage>
        <taxon>Eukaryota</taxon>
        <taxon>Metazoa</taxon>
        <taxon>Chordata</taxon>
        <taxon>Cephalochordata</taxon>
        <taxon>Leptocardii</taxon>
        <taxon>Amphioxiformes</taxon>
        <taxon>Branchiostomatidae</taxon>
        <taxon>Branchiostoma</taxon>
    </lineage>
</organism>
<dbReference type="OrthoDB" id="2142683at2759"/>
<dbReference type="Proteomes" id="UP000838412">
    <property type="component" value="Chromosome 6"/>
</dbReference>
<dbReference type="SUPFAM" id="SSF56436">
    <property type="entry name" value="C-type lectin-like"/>
    <property type="match status" value="1"/>
</dbReference>
<feature type="domain" description="Apple" evidence="5">
    <location>
        <begin position="302"/>
        <end position="365"/>
    </location>
</feature>
<feature type="compositionally biased region" description="Low complexity" evidence="2">
    <location>
        <begin position="10"/>
        <end position="23"/>
    </location>
</feature>
<dbReference type="InterPro" id="IPR018378">
    <property type="entry name" value="C-type_lectin_CS"/>
</dbReference>
<name>A0A8K0EVB3_BRALA</name>
<dbReference type="InterPro" id="IPR001304">
    <property type="entry name" value="C-type_lectin-like"/>
</dbReference>
<dbReference type="PANTHER" id="PTHR22801:SF63">
    <property type="entry name" value="C-TYPE LECTIN DOMAIN-CONTAINING PROTEIN"/>
    <property type="match status" value="1"/>
</dbReference>
<reference evidence="6" key="1">
    <citation type="submission" date="2022-01" db="EMBL/GenBank/DDBJ databases">
        <authorList>
            <person name="Braso-Vives M."/>
        </authorList>
    </citation>
    <scope>NUCLEOTIDE SEQUENCE</scope>
</reference>
<feature type="domain" description="C-type lectin" evidence="4">
    <location>
        <begin position="375"/>
        <end position="493"/>
    </location>
</feature>
<feature type="region of interest" description="Disordered" evidence="2">
    <location>
        <begin position="66"/>
        <end position="87"/>
    </location>
</feature>
<feature type="region of interest" description="Disordered" evidence="2">
    <location>
        <begin position="166"/>
        <end position="194"/>
    </location>
</feature>
<keyword evidence="7" id="KW-1185">Reference proteome</keyword>
<dbReference type="PROSITE" id="PS00615">
    <property type="entry name" value="C_TYPE_LECTIN_1"/>
    <property type="match status" value="1"/>
</dbReference>
<keyword evidence="1" id="KW-1015">Disulfide bond</keyword>
<keyword evidence="3" id="KW-0812">Transmembrane</keyword>
<gene>
    <name evidence="6" type="primary">COLEC10</name>
    <name evidence="6" type="ORF">BLAG_LOCUS20768</name>
</gene>
<dbReference type="Gene3D" id="3.50.4.10">
    <property type="entry name" value="Hepatocyte Growth Factor"/>
    <property type="match status" value="1"/>
</dbReference>
<dbReference type="SMART" id="SM00034">
    <property type="entry name" value="CLECT"/>
    <property type="match status" value="1"/>
</dbReference>
<proteinExistence type="predicted"/>
<evidence type="ECO:0000259" key="4">
    <source>
        <dbReference type="PROSITE" id="PS50041"/>
    </source>
</evidence>
<dbReference type="PROSITE" id="PS50948">
    <property type="entry name" value="PAN"/>
    <property type="match status" value="1"/>
</dbReference>
<sequence length="497" mass="53844">MSKTNYVGRPLPALPSSNLASPSCPDVDTGPSAKDEDTKEEYPDTSDDPDNNVYHYIDKDDLDNLRLASDHNGQGGQPTAKDADNVGRNGAGMIENIIYVPGALRQDDGDDIDAADDCGFPKSCNLTSHRSFLPRIVVIAITVAAVIGAVAGLMLFLTNTQETHPLSLNSSVGRSGTSSRPMSPVPATPVGSTLENKNDTISPYMIVTEDPTNSLPLPTWNAADGETSGVSLTDLHLETTMFQQTGTTKTVTTVTTTKVFPYIAEGTRFDLVPKTTKQQLSTTLQGSKLPAVSGYTARAGGCPGNDIWFIYGSGMNLSQCASRCSGNSQCVAFQFSNRNCYPKSATCSLPSSTGNSNNTFYDKEAGGCQDGYIRLEWSCVRLVPIPRQFWGAKKACVAEGATLAMPKTKGFDLALRRLVKASGGNPRHWIGMSKTGIKGWKWVDGSPLRNYKGWQPGEPSDFKWLWESLCVQYSSRTMWDDTKCSDKKRYICQSRLA</sequence>
<dbReference type="InterPro" id="IPR016186">
    <property type="entry name" value="C-type_lectin-like/link_sf"/>
</dbReference>
<evidence type="ECO:0000313" key="6">
    <source>
        <dbReference type="EMBL" id="CAH1267406.1"/>
    </source>
</evidence>
<dbReference type="InterPro" id="IPR016187">
    <property type="entry name" value="CTDL_fold"/>
</dbReference>
<accession>A0A8K0EVB3</accession>
<keyword evidence="3" id="KW-0472">Membrane</keyword>